<keyword evidence="3" id="KW-1185">Reference proteome</keyword>
<dbReference type="Pfam" id="PF13463">
    <property type="entry name" value="HTH_27"/>
    <property type="match status" value="1"/>
</dbReference>
<dbReference type="Proteomes" id="UP001220395">
    <property type="component" value="Chromosome"/>
</dbReference>
<accession>A0ABY7TFA8</accession>
<dbReference type="InterPro" id="IPR000835">
    <property type="entry name" value="HTH_MarR-typ"/>
</dbReference>
<dbReference type="Gene3D" id="1.10.10.10">
    <property type="entry name" value="Winged helix-like DNA-binding domain superfamily/Winged helix DNA-binding domain"/>
    <property type="match status" value="1"/>
</dbReference>
<gene>
    <name evidence="2" type="ORF">PQ455_09700</name>
</gene>
<evidence type="ECO:0000313" key="3">
    <source>
        <dbReference type="Proteomes" id="UP001220395"/>
    </source>
</evidence>
<dbReference type="SUPFAM" id="SSF46785">
    <property type="entry name" value="Winged helix' DNA-binding domain"/>
    <property type="match status" value="1"/>
</dbReference>
<name>A0ABY7TFA8_9SPHN</name>
<feature type="domain" description="HTH marR-type" evidence="1">
    <location>
        <begin position="64"/>
        <end position="118"/>
    </location>
</feature>
<dbReference type="GO" id="GO:0003677">
    <property type="term" value="F:DNA binding"/>
    <property type="evidence" value="ECO:0007669"/>
    <property type="project" value="UniProtKB-KW"/>
</dbReference>
<dbReference type="EMBL" id="CP117411">
    <property type="protein sequence ID" value="WCT71927.1"/>
    <property type="molecule type" value="Genomic_DNA"/>
</dbReference>
<proteinExistence type="predicted"/>
<sequence length="132" mass="14638">MTRNVTANAAAEPASYDAPLFDEVMVQTARDALALRRRRERIFAPGLFGEPAWDMLLDLVVAEGERKVLSISSLCMAAAVPQTTALRWLNYLVEVGLLLRTPNLNDSRSTFVRLTPKARRLMARALAPLEAN</sequence>
<dbReference type="RefSeq" id="WP_273685874.1">
    <property type="nucleotide sequence ID" value="NZ_CP117411.1"/>
</dbReference>
<organism evidence="2 3">
    <name type="scientific">Sphingomonas naphthae</name>
    <dbReference type="NCBI Taxonomy" id="1813468"/>
    <lineage>
        <taxon>Bacteria</taxon>
        <taxon>Pseudomonadati</taxon>
        <taxon>Pseudomonadota</taxon>
        <taxon>Alphaproteobacteria</taxon>
        <taxon>Sphingomonadales</taxon>
        <taxon>Sphingomonadaceae</taxon>
        <taxon>Sphingomonas</taxon>
    </lineage>
</organism>
<reference evidence="2 3" key="1">
    <citation type="submission" date="2023-02" db="EMBL/GenBank/DDBJ databases">
        <title>Genome sequence of Sphingomonas naphthae.</title>
        <authorList>
            <person name="Kim S."/>
            <person name="Heo J."/>
            <person name="Kwon S.-W."/>
        </authorList>
    </citation>
    <scope>NUCLEOTIDE SEQUENCE [LARGE SCALE GENOMIC DNA]</scope>
    <source>
        <strain evidence="2 3">KACC 18716</strain>
    </source>
</reference>
<dbReference type="InterPro" id="IPR036390">
    <property type="entry name" value="WH_DNA-bd_sf"/>
</dbReference>
<evidence type="ECO:0000259" key="1">
    <source>
        <dbReference type="Pfam" id="PF13463"/>
    </source>
</evidence>
<protein>
    <submittedName>
        <fullName evidence="2">Winged helix DNA-binding protein</fullName>
    </submittedName>
</protein>
<evidence type="ECO:0000313" key="2">
    <source>
        <dbReference type="EMBL" id="WCT71927.1"/>
    </source>
</evidence>
<dbReference type="InterPro" id="IPR036388">
    <property type="entry name" value="WH-like_DNA-bd_sf"/>
</dbReference>
<keyword evidence="2" id="KW-0238">DNA-binding</keyword>